<dbReference type="Pfam" id="PF12728">
    <property type="entry name" value="HTH_17"/>
    <property type="match status" value="1"/>
</dbReference>
<dbReference type="InterPro" id="IPR041657">
    <property type="entry name" value="HTH_17"/>
</dbReference>
<keyword evidence="3" id="KW-1185">Reference proteome</keyword>
<dbReference type="Proteomes" id="UP001139103">
    <property type="component" value="Unassembled WGS sequence"/>
</dbReference>
<evidence type="ECO:0000313" key="3">
    <source>
        <dbReference type="Proteomes" id="UP001139103"/>
    </source>
</evidence>
<dbReference type="EMBL" id="JAJKFT010000010">
    <property type="protein sequence ID" value="MCC9630479.1"/>
    <property type="molecule type" value="Genomic_DNA"/>
</dbReference>
<dbReference type="Gene3D" id="1.10.1660.10">
    <property type="match status" value="1"/>
</dbReference>
<evidence type="ECO:0000313" key="2">
    <source>
        <dbReference type="EMBL" id="MCC9630479.1"/>
    </source>
</evidence>
<comment type="caution">
    <text evidence="2">The sequence shown here is derived from an EMBL/GenBank/DDBJ whole genome shotgun (WGS) entry which is preliminary data.</text>
</comment>
<dbReference type="SUPFAM" id="SSF46955">
    <property type="entry name" value="Putative DNA-binding domain"/>
    <property type="match status" value="1"/>
</dbReference>
<accession>A0A9X1SLA5</accession>
<evidence type="ECO:0000259" key="1">
    <source>
        <dbReference type="Pfam" id="PF12728"/>
    </source>
</evidence>
<proteinExistence type="predicted"/>
<dbReference type="AlphaFoldDB" id="A0A9X1SLA5"/>
<reference evidence="2" key="1">
    <citation type="submission" date="2021-11" db="EMBL/GenBank/DDBJ databases">
        <title>Genome sequence.</title>
        <authorList>
            <person name="Sun Q."/>
        </authorList>
    </citation>
    <scope>NUCLEOTIDE SEQUENCE</scope>
    <source>
        <strain evidence="2">JC732</strain>
    </source>
</reference>
<protein>
    <submittedName>
        <fullName evidence="2">Helix-turn-helix domain-containing protein</fullName>
    </submittedName>
</protein>
<organism evidence="2 3">
    <name type="scientific">Blastopirellula sediminis</name>
    <dbReference type="NCBI Taxonomy" id="2894196"/>
    <lineage>
        <taxon>Bacteria</taxon>
        <taxon>Pseudomonadati</taxon>
        <taxon>Planctomycetota</taxon>
        <taxon>Planctomycetia</taxon>
        <taxon>Pirellulales</taxon>
        <taxon>Pirellulaceae</taxon>
        <taxon>Blastopirellula</taxon>
    </lineage>
</organism>
<sequence length="67" mass="7902">MTVKDEFVLVREAAELLGVCPNTIRAWGANGKLTEYRHPVNDYRMFKRIEIEKLLKKMRQPVKRVSK</sequence>
<gene>
    <name evidence="2" type="ORF">LOC68_18955</name>
</gene>
<feature type="domain" description="Helix-turn-helix" evidence="1">
    <location>
        <begin position="10"/>
        <end position="58"/>
    </location>
</feature>
<dbReference type="InterPro" id="IPR009061">
    <property type="entry name" value="DNA-bd_dom_put_sf"/>
</dbReference>
<name>A0A9X1SLA5_9BACT</name>
<dbReference type="RefSeq" id="WP_230221651.1">
    <property type="nucleotide sequence ID" value="NZ_JAJKFT010000010.1"/>
</dbReference>